<sequence length="399" mass="45052">MAEGLIHSVAAISSRHLNLQSTLGVAELVAAIAGILLLLSSFAWVRRRFYEVFQKLHLILAAALIAAIYLHSASKNIFKVPICYLFAAICLQISIGALRIGRTIYRNIKHRTPLSLATIRTITYKKKSGNKTREIPVLDAVHVHIRLARPWTWRAGQWVYLSIPGVSRTSFAQSHPFFVSWWYRDAKGDAIIVLIVEKRNGFTKDLVSVDPRSEMRAIVEGPCGRELHLESYGTVLLFATGIGIAGQLPYVTQLLEGYHNFEVKGRRIALFWEMDSELHSAWVGDMMKELLKKDTDKILDIQLFVLGGYISSKTKPGDVKPLGKRIKMTYEAMNAEDLIRSEIDGRKGRTVVSLCTNNETSDKIREAVRKLLDKTIDLKELEYCPSRRSSDKVKKDREG</sequence>
<dbReference type="PROSITE" id="PS51384">
    <property type="entry name" value="FAD_FR"/>
    <property type="match status" value="1"/>
</dbReference>
<dbReference type="Pfam" id="PF08030">
    <property type="entry name" value="NAD_binding_6"/>
    <property type="match status" value="1"/>
</dbReference>
<feature type="transmembrane region" description="Helical" evidence="5">
    <location>
        <begin position="77"/>
        <end position="101"/>
    </location>
</feature>
<keyword evidence="5" id="KW-0812">Transmembrane</keyword>
<organism evidence="7 8">
    <name type="scientific">Cadophora malorum</name>
    <dbReference type="NCBI Taxonomy" id="108018"/>
    <lineage>
        <taxon>Eukaryota</taxon>
        <taxon>Fungi</taxon>
        <taxon>Dikarya</taxon>
        <taxon>Ascomycota</taxon>
        <taxon>Pezizomycotina</taxon>
        <taxon>Leotiomycetes</taxon>
        <taxon>Helotiales</taxon>
        <taxon>Ploettnerulaceae</taxon>
        <taxon>Cadophora</taxon>
    </lineage>
</organism>
<gene>
    <name evidence="7" type="ORF">IFR04_014465</name>
</gene>
<dbReference type="InterPro" id="IPR013112">
    <property type="entry name" value="FAD-bd_8"/>
</dbReference>
<protein>
    <recommendedName>
        <fullName evidence="6">FAD-binding FR-type domain-containing protein</fullName>
    </recommendedName>
</protein>
<accession>A0A8H7T4T5</accession>
<keyword evidence="5" id="KW-0472">Membrane</keyword>
<dbReference type="InterPro" id="IPR017927">
    <property type="entry name" value="FAD-bd_FR_type"/>
</dbReference>
<dbReference type="InterPro" id="IPR013121">
    <property type="entry name" value="Fe_red_NAD-bd_6"/>
</dbReference>
<evidence type="ECO:0000259" key="6">
    <source>
        <dbReference type="PROSITE" id="PS51384"/>
    </source>
</evidence>
<evidence type="ECO:0000313" key="7">
    <source>
        <dbReference type="EMBL" id="KAG4412397.1"/>
    </source>
</evidence>
<dbReference type="SUPFAM" id="SSF52343">
    <property type="entry name" value="Ferredoxin reductase-like, C-terminal NADP-linked domain"/>
    <property type="match status" value="1"/>
</dbReference>
<name>A0A8H7T4T5_9HELO</name>
<dbReference type="GO" id="GO:0006826">
    <property type="term" value="P:iron ion transport"/>
    <property type="evidence" value="ECO:0007669"/>
    <property type="project" value="TreeGrafter"/>
</dbReference>
<keyword evidence="8" id="KW-1185">Reference proteome</keyword>
<feature type="domain" description="FAD-binding FR-type" evidence="6">
    <location>
        <begin position="109"/>
        <end position="229"/>
    </location>
</feature>
<keyword evidence="5" id="KW-1133">Transmembrane helix</keyword>
<evidence type="ECO:0000256" key="3">
    <source>
        <dbReference type="ARBA" id="ARBA00022982"/>
    </source>
</evidence>
<reference evidence="7" key="1">
    <citation type="submission" date="2021-02" db="EMBL/GenBank/DDBJ databases">
        <title>Genome sequence Cadophora malorum strain M34.</title>
        <authorList>
            <person name="Stefanovic E."/>
            <person name="Vu D."/>
            <person name="Scully C."/>
            <person name="Dijksterhuis J."/>
            <person name="Roader J."/>
            <person name="Houbraken J."/>
        </authorList>
    </citation>
    <scope>NUCLEOTIDE SEQUENCE</scope>
    <source>
        <strain evidence="7">M34</strain>
    </source>
</reference>
<evidence type="ECO:0000256" key="4">
    <source>
        <dbReference type="ARBA" id="ARBA00023002"/>
    </source>
</evidence>
<dbReference type="Gene3D" id="3.40.50.80">
    <property type="entry name" value="Nucleotide-binding domain of ferredoxin-NADP reductase (FNR) module"/>
    <property type="match status" value="1"/>
</dbReference>
<proteinExistence type="inferred from homology"/>
<dbReference type="GO" id="GO:0006879">
    <property type="term" value="P:intracellular iron ion homeostasis"/>
    <property type="evidence" value="ECO:0007669"/>
    <property type="project" value="TreeGrafter"/>
</dbReference>
<dbReference type="InterPro" id="IPR039261">
    <property type="entry name" value="FNR_nucleotide-bd"/>
</dbReference>
<dbReference type="GO" id="GO:0000293">
    <property type="term" value="F:ferric-chelate reductase activity"/>
    <property type="evidence" value="ECO:0007669"/>
    <property type="project" value="TreeGrafter"/>
</dbReference>
<evidence type="ECO:0000256" key="5">
    <source>
        <dbReference type="SAM" id="Phobius"/>
    </source>
</evidence>
<evidence type="ECO:0000313" key="8">
    <source>
        <dbReference type="Proteomes" id="UP000664132"/>
    </source>
</evidence>
<dbReference type="InterPro" id="IPR051410">
    <property type="entry name" value="Ferric/Cupric_Reductase"/>
</dbReference>
<comment type="caution">
    <text evidence="7">The sequence shown here is derived from an EMBL/GenBank/DDBJ whole genome shotgun (WGS) entry which is preliminary data.</text>
</comment>
<feature type="transmembrane region" description="Helical" evidence="5">
    <location>
        <begin position="52"/>
        <end position="71"/>
    </location>
</feature>
<dbReference type="Pfam" id="PF08022">
    <property type="entry name" value="FAD_binding_8"/>
    <property type="match status" value="1"/>
</dbReference>
<evidence type="ECO:0000256" key="1">
    <source>
        <dbReference type="ARBA" id="ARBA00006278"/>
    </source>
</evidence>
<dbReference type="PANTHER" id="PTHR32361:SF26">
    <property type="entry name" value="FAD-BINDING 8 DOMAIN-CONTAINING PROTEIN-RELATED"/>
    <property type="match status" value="1"/>
</dbReference>
<evidence type="ECO:0000256" key="2">
    <source>
        <dbReference type="ARBA" id="ARBA00022448"/>
    </source>
</evidence>
<dbReference type="GO" id="GO:0005886">
    <property type="term" value="C:plasma membrane"/>
    <property type="evidence" value="ECO:0007669"/>
    <property type="project" value="TreeGrafter"/>
</dbReference>
<keyword evidence="2" id="KW-0813">Transport</keyword>
<dbReference type="CDD" id="cd06186">
    <property type="entry name" value="NOX_Duox_like_FAD_NADP"/>
    <property type="match status" value="1"/>
</dbReference>
<dbReference type="AlphaFoldDB" id="A0A8H7T4T5"/>
<dbReference type="PANTHER" id="PTHR32361">
    <property type="entry name" value="FERRIC/CUPRIC REDUCTASE TRANSMEMBRANE COMPONENT"/>
    <property type="match status" value="1"/>
</dbReference>
<comment type="similarity">
    <text evidence="1">Belongs to the ferric reductase (FRE) family.</text>
</comment>
<feature type="transmembrane region" description="Helical" evidence="5">
    <location>
        <begin position="23"/>
        <end position="45"/>
    </location>
</feature>
<dbReference type="GO" id="GO:0015677">
    <property type="term" value="P:copper ion import"/>
    <property type="evidence" value="ECO:0007669"/>
    <property type="project" value="TreeGrafter"/>
</dbReference>
<keyword evidence="4" id="KW-0560">Oxidoreductase</keyword>
<dbReference type="OrthoDB" id="4494341at2759"/>
<dbReference type="EMBL" id="JAFJYH010000381">
    <property type="protein sequence ID" value="KAG4412397.1"/>
    <property type="molecule type" value="Genomic_DNA"/>
</dbReference>
<keyword evidence="3" id="KW-0249">Electron transport</keyword>
<dbReference type="Proteomes" id="UP000664132">
    <property type="component" value="Unassembled WGS sequence"/>
</dbReference>